<name>A0ACD5HI66_9PROT</name>
<sequence>MENCGFQQNQVSQDSQSYDQVPDIVDKDARFSAVNGELLENLHRQVPDQLGRILEAGLCDIDVDFLGFVDLYAGLAQIIPHPEETTVVDFGCAYAPQAWYFQKFSGYVGIDVCDATNRFVFANTQHEQVHISEYLNRLESGDVLIPGRSFAILSYLPTNSEIEMRIYSNFPNHFRYYPNSKGVNKERPKTPEPSQMYSLY</sequence>
<accession>A0ACD5HI66</accession>
<evidence type="ECO:0000313" key="2">
    <source>
        <dbReference type="Proteomes" id="UP001195965"/>
    </source>
</evidence>
<dbReference type="Proteomes" id="UP001195965">
    <property type="component" value="Chromosome"/>
</dbReference>
<dbReference type="EMBL" id="CP127526">
    <property type="protein sequence ID" value="XRI74690.1"/>
    <property type="molecule type" value="Genomic_DNA"/>
</dbReference>
<evidence type="ECO:0000313" key="1">
    <source>
        <dbReference type="EMBL" id="XRI74690.1"/>
    </source>
</evidence>
<organism evidence="1 2">
    <name type="scientific">Acidithiobacillus montserratensis</name>
    <dbReference type="NCBI Taxonomy" id="2729135"/>
    <lineage>
        <taxon>Bacteria</taxon>
        <taxon>Pseudomonadati</taxon>
        <taxon>Pseudomonadota</taxon>
        <taxon>Acidithiobacillia</taxon>
        <taxon>Acidithiobacillales</taxon>
        <taxon>Acidithiobacillaceae</taxon>
        <taxon>Acidithiobacillus</taxon>
    </lineage>
</organism>
<reference evidence="1 2" key="1">
    <citation type="journal article" date="2021" name="ISME J.">
        <title>Genomic evolution of the class Acidithiobacillia: deep-branching Proteobacteria living in extreme acidic conditions.</title>
        <authorList>
            <person name="Moya-Beltran A."/>
            <person name="Beard S."/>
            <person name="Rojas-Villalobos C."/>
            <person name="Issotta F."/>
            <person name="Gallardo Y."/>
            <person name="Ulloa R."/>
            <person name="Giaveno A."/>
            <person name="Degli Esposti M."/>
            <person name="Johnson D.B."/>
            <person name="Quatrini R."/>
        </authorList>
    </citation>
    <scope>NUCLEOTIDE SEQUENCE [LARGE SCALE GENOMIC DNA]</scope>
    <source>
        <strain evidence="1 2">GG1-14</strain>
    </source>
</reference>
<keyword evidence="1" id="KW-0489">Methyltransferase</keyword>
<protein>
    <submittedName>
        <fullName evidence="1">SAM-dependent methyltransferase</fullName>
    </submittedName>
</protein>
<keyword evidence="2" id="KW-1185">Reference proteome</keyword>
<proteinExistence type="predicted"/>
<keyword evidence="1" id="KW-0808">Transferase</keyword>
<gene>
    <name evidence="1" type="ORF">HHS34_005710</name>
</gene>